<dbReference type="PANTHER" id="PTHR33164:SF43">
    <property type="entry name" value="HTH-TYPE TRANSCRIPTIONAL REPRESSOR YETL"/>
    <property type="match status" value="1"/>
</dbReference>
<evidence type="ECO:0000313" key="3">
    <source>
        <dbReference type="EMBL" id="CAH1212611.1"/>
    </source>
</evidence>
<dbReference type="InterPro" id="IPR036388">
    <property type="entry name" value="WH-like_DNA-bd_sf"/>
</dbReference>
<dbReference type="SUPFAM" id="SSF46785">
    <property type="entry name" value="Winged helix' DNA-binding domain"/>
    <property type="match status" value="1"/>
</dbReference>
<dbReference type="Proteomes" id="UP000838324">
    <property type="component" value="Unassembled WGS sequence"/>
</dbReference>
<keyword evidence="1" id="KW-0238">DNA-binding</keyword>
<accession>A0ABN8GP38</accession>
<name>A0ABN8GP38_9BACL</name>
<dbReference type="Gene3D" id="1.10.10.10">
    <property type="entry name" value="Winged helix-like DNA-binding domain superfamily/Winged helix DNA-binding domain"/>
    <property type="match status" value="1"/>
</dbReference>
<dbReference type="InterPro" id="IPR039422">
    <property type="entry name" value="MarR/SlyA-like"/>
</dbReference>
<proteinExistence type="predicted"/>
<evidence type="ECO:0000259" key="2">
    <source>
        <dbReference type="PROSITE" id="PS50995"/>
    </source>
</evidence>
<dbReference type="InterPro" id="IPR000835">
    <property type="entry name" value="HTH_MarR-typ"/>
</dbReference>
<dbReference type="PROSITE" id="PS50995">
    <property type="entry name" value="HTH_MARR_2"/>
    <property type="match status" value="1"/>
</dbReference>
<reference evidence="3" key="1">
    <citation type="submission" date="2022-01" db="EMBL/GenBank/DDBJ databases">
        <authorList>
            <person name="Criscuolo A."/>
        </authorList>
    </citation>
    <scope>NUCLEOTIDE SEQUENCE</scope>
    <source>
        <strain evidence="3">CIP111892</strain>
    </source>
</reference>
<organism evidence="3 4">
    <name type="scientific">Paenibacillus auburnensis</name>
    <dbReference type="NCBI Taxonomy" id="2905649"/>
    <lineage>
        <taxon>Bacteria</taxon>
        <taxon>Bacillati</taxon>
        <taxon>Bacillota</taxon>
        <taxon>Bacilli</taxon>
        <taxon>Bacillales</taxon>
        <taxon>Paenibacillaceae</taxon>
        <taxon>Paenibacillus</taxon>
    </lineage>
</organism>
<dbReference type="PRINTS" id="PR00598">
    <property type="entry name" value="HTHMARR"/>
</dbReference>
<dbReference type="Pfam" id="PF12802">
    <property type="entry name" value="MarR_2"/>
    <property type="match status" value="1"/>
</dbReference>
<protein>
    <recommendedName>
        <fullName evidence="2">HTH marR-type domain-containing protein</fullName>
    </recommendedName>
</protein>
<dbReference type="EMBL" id="CAKMMG010000005">
    <property type="protein sequence ID" value="CAH1212611.1"/>
    <property type="molecule type" value="Genomic_DNA"/>
</dbReference>
<dbReference type="InterPro" id="IPR036390">
    <property type="entry name" value="WH_DNA-bd_sf"/>
</dbReference>
<comment type="caution">
    <text evidence="3">The sequence shown here is derived from an EMBL/GenBank/DDBJ whole genome shotgun (WGS) entry which is preliminary data.</text>
</comment>
<sequence length="163" mass="18728">MSTELTKVKAFLQTESVSHYWRAFIMKEYIRDLNLIDLVSEKHKVLREQVTGRSGDPLNHTETHILAKLELYGRLSISEISRQISISRQGAQKTINVLLDEGYVETVQVEGNSRDKYIVLTSKGTEVCRRMLEIKQGIEQEIAARIGAEQVQLLKQLLTEDWL</sequence>
<dbReference type="SMART" id="SM00347">
    <property type="entry name" value="HTH_MARR"/>
    <property type="match status" value="1"/>
</dbReference>
<feature type="domain" description="HTH marR-type" evidence="2">
    <location>
        <begin position="26"/>
        <end position="163"/>
    </location>
</feature>
<evidence type="ECO:0000256" key="1">
    <source>
        <dbReference type="ARBA" id="ARBA00023125"/>
    </source>
</evidence>
<gene>
    <name evidence="3" type="ORF">PAECIP111892_03785</name>
</gene>
<dbReference type="PANTHER" id="PTHR33164">
    <property type="entry name" value="TRANSCRIPTIONAL REGULATOR, MARR FAMILY"/>
    <property type="match status" value="1"/>
</dbReference>
<evidence type="ECO:0000313" key="4">
    <source>
        <dbReference type="Proteomes" id="UP000838324"/>
    </source>
</evidence>
<keyword evidence="4" id="KW-1185">Reference proteome</keyword>